<evidence type="ECO:0000313" key="2">
    <source>
        <dbReference type="Proteomes" id="UP000005713"/>
    </source>
</evidence>
<dbReference type="AlphaFoldDB" id="A3KAI5"/>
<dbReference type="Proteomes" id="UP000005713">
    <property type="component" value="Unassembled WGS sequence"/>
</dbReference>
<evidence type="ECO:0000313" key="1">
    <source>
        <dbReference type="EMBL" id="EBA05844.1"/>
    </source>
</evidence>
<protein>
    <submittedName>
        <fullName evidence="1">Uncharacterized protein</fullName>
    </submittedName>
</protein>
<gene>
    <name evidence="1" type="ORF">SSE37_22512</name>
</gene>
<dbReference type="EMBL" id="AAYA01000022">
    <property type="protein sequence ID" value="EBA05844.1"/>
    <property type="molecule type" value="Genomic_DNA"/>
</dbReference>
<reference evidence="1 2" key="1">
    <citation type="submission" date="2006-06" db="EMBL/GenBank/DDBJ databases">
        <authorList>
            <person name="Moran M.A."/>
            <person name="Ferriera S."/>
            <person name="Johnson J."/>
            <person name="Kravitz S."/>
            <person name="Beeson K."/>
            <person name="Sutton G."/>
            <person name="Rogers Y.-H."/>
            <person name="Friedman R."/>
            <person name="Frazier M."/>
            <person name="Venter J.C."/>
        </authorList>
    </citation>
    <scope>NUCLEOTIDE SEQUENCE [LARGE SCALE GENOMIC DNA]</scope>
    <source>
        <strain evidence="1 2">E-37</strain>
    </source>
</reference>
<keyword evidence="2" id="KW-1185">Reference proteome</keyword>
<comment type="caution">
    <text evidence="1">The sequence shown here is derived from an EMBL/GenBank/DDBJ whole genome shotgun (WGS) entry which is preliminary data.</text>
</comment>
<name>A3KAI5_SAGS3</name>
<accession>A3KAI5</accession>
<organism evidence="1 2">
    <name type="scientific">Sagittula stellata (strain ATCC 700073 / DSM 11524 / E-37)</name>
    <dbReference type="NCBI Taxonomy" id="388399"/>
    <lineage>
        <taxon>Bacteria</taxon>
        <taxon>Pseudomonadati</taxon>
        <taxon>Pseudomonadota</taxon>
        <taxon>Alphaproteobacteria</taxon>
        <taxon>Rhodobacterales</taxon>
        <taxon>Roseobacteraceae</taxon>
        <taxon>Sagittula</taxon>
    </lineage>
</organism>
<sequence>MLHQPGQPTGLGGRGCFSRIRKEHRFRRGVRLWRILNAQRGRQDKPFDALRLSRGGMARATVLGDESPNRRQNILYLYVRDGI</sequence>
<proteinExistence type="predicted"/>